<evidence type="ECO:0000313" key="1">
    <source>
        <dbReference type="EMBL" id="QTA85672.1"/>
    </source>
</evidence>
<dbReference type="AlphaFoldDB" id="A0A975BHL6"/>
<keyword evidence="2" id="KW-1185">Reference proteome</keyword>
<dbReference type="Proteomes" id="UP000663722">
    <property type="component" value="Chromosome"/>
</dbReference>
<dbReference type="KEGG" id="dmm:dnm_016860"/>
<proteinExistence type="predicted"/>
<sequence>MQAGPLLRPFTAVMRTLLSAKFVRVSIFTGVSRLLHKDRFYV</sequence>
<gene>
    <name evidence="1" type="ORF">dnm_016860</name>
</gene>
<accession>A0A975BHL6</accession>
<name>A0A975BHL6_9BACT</name>
<reference evidence="1" key="1">
    <citation type="journal article" date="2021" name="Microb. Physiol.">
        <title>Proteogenomic Insights into the Physiology of Marine, Sulfate-Reducing, Filamentous Desulfonema limicola and Desulfonema magnum.</title>
        <authorList>
            <person name="Schnaars V."/>
            <person name="Wohlbrand L."/>
            <person name="Scheve S."/>
            <person name="Hinrichs C."/>
            <person name="Reinhardt R."/>
            <person name="Rabus R."/>
        </authorList>
    </citation>
    <scope>NUCLEOTIDE SEQUENCE</scope>
    <source>
        <strain evidence="1">4be13</strain>
    </source>
</reference>
<dbReference type="EMBL" id="CP061800">
    <property type="protein sequence ID" value="QTA85672.1"/>
    <property type="molecule type" value="Genomic_DNA"/>
</dbReference>
<evidence type="ECO:0000313" key="2">
    <source>
        <dbReference type="Proteomes" id="UP000663722"/>
    </source>
</evidence>
<organism evidence="1 2">
    <name type="scientific">Desulfonema magnum</name>
    <dbReference type="NCBI Taxonomy" id="45655"/>
    <lineage>
        <taxon>Bacteria</taxon>
        <taxon>Pseudomonadati</taxon>
        <taxon>Thermodesulfobacteriota</taxon>
        <taxon>Desulfobacteria</taxon>
        <taxon>Desulfobacterales</taxon>
        <taxon>Desulfococcaceae</taxon>
        <taxon>Desulfonema</taxon>
    </lineage>
</organism>
<protein>
    <submittedName>
        <fullName evidence="1">Uncharacterized protein</fullName>
    </submittedName>
</protein>